<dbReference type="InterPro" id="IPR040803">
    <property type="entry name" value="MfnD_preATP-grasp"/>
</dbReference>
<dbReference type="SUPFAM" id="SSF56059">
    <property type="entry name" value="Glutathione synthetase ATP-binding domain-like"/>
    <property type="match status" value="1"/>
</dbReference>
<gene>
    <name evidence="3" type="ORF">A1355_18330</name>
</gene>
<dbReference type="RefSeq" id="WP_064024479.1">
    <property type="nucleotide sequence ID" value="NZ_LUUK01000021.1"/>
</dbReference>
<dbReference type="Pfam" id="PF02655">
    <property type="entry name" value="ATP-grasp_3"/>
    <property type="match status" value="1"/>
</dbReference>
<dbReference type="Gene3D" id="3.30.470.20">
    <property type="entry name" value="ATP-grasp fold, B domain"/>
    <property type="match status" value="1"/>
</dbReference>
<reference evidence="4" key="1">
    <citation type="submission" date="2016-03" db="EMBL/GenBank/DDBJ databases">
        <authorList>
            <person name="Heylen K."/>
            <person name="De Vos P."/>
            <person name="Vekeman B."/>
        </authorList>
    </citation>
    <scope>NUCLEOTIDE SEQUENCE [LARGE SCALE GENOMIC DNA]</scope>
    <source>
        <strain evidence="4">R-45383</strain>
    </source>
</reference>
<evidence type="ECO:0000313" key="3">
    <source>
        <dbReference type="EMBL" id="OAI27344.1"/>
    </source>
</evidence>
<dbReference type="EMBL" id="LUUK01000021">
    <property type="protein sequence ID" value="OAI27344.1"/>
    <property type="molecule type" value="Genomic_DNA"/>
</dbReference>
<dbReference type="Gene3D" id="2.30.36.100">
    <property type="match status" value="1"/>
</dbReference>
<dbReference type="InterPro" id="IPR003806">
    <property type="entry name" value="ATP-grasp_PylC-type"/>
</dbReference>
<dbReference type="InterPro" id="IPR024710">
    <property type="entry name" value="MfnD"/>
</dbReference>
<keyword evidence="1" id="KW-0067">ATP-binding</keyword>
<evidence type="ECO:0000313" key="4">
    <source>
        <dbReference type="Proteomes" id="UP000077628"/>
    </source>
</evidence>
<dbReference type="Gene3D" id="3.40.50.11770">
    <property type="match status" value="1"/>
</dbReference>
<sequence>MKILVFEYITGGGFAGQSLPAGLEAEGGLMLQTLLQELKALPGIELTVMLDSRCQRPNVLTEAEVVRVNHPDIRTILPKLLNATDCFWPIAPETDGILHTLAEIAAANRTPTLLSDPATLAVCADKLASYRVFCTRGLPAVPTRSLVDDFADWRGRLVVKPVDGVGCEGARLLTAEQFSDWRNRCSDPMRYVVQPYCEGRPSSLSALFAGGRAWLLSVNRQLIEVVDGGFALRGCRVNVAVASRSLYQGWLDQLAVGLPGLFGYVGVDWLETADGGGQLLEINPRLTSSYAGVGQAIGINVAEQVLRCLDGVPESFQTDSQTVDIIFNH</sequence>
<dbReference type="Pfam" id="PF18301">
    <property type="entry name" value="preATP-grasp_3"/>
    <property type="match status" value="1"/>
</dbReference>
<proteinExistence type="predicted"/>
<protein>
    <recommendedName>
        <fullName evidence="2">ATP-grasp domain-containing protein</fullName>
    </recommendedName>
</protein>
<organism evidence="3 4">
    <name type="scientific">Methylomonas koyamae</name>
    <dbReference type="NCBI Taxonomy" id="702114"/>
    <lineage>
        <taxon>Bacteria</taxon>
        <taxon>Pseudomonadati</taxon>
        <taxon>Pseudomonadota</taxon>
        <taxon>Gammaproteobacteria</taxon>
        <taxon>Methylococcales</taxon>
        <taxon>Methylococcaceae</taxon>
        <taxon>Methylomonas</taxon>
    </lineage>
</organism>
<dbReference type="STRING" id="702114.A1355_18330"/>
<evidence type="ECO:0000256" key="1">
    <source>
        <dbReference type="PROSITE-ProRule" id="PRU00409"/>
    </source>
</evidence>
<feature type="domain" description="ATP-grasp" evidence="2">
    <location>
        <begin position="130"/>
        <end position="310"/>
    </location>
</feature>
<name>A0A177PBW0_9GAMM</name>
<dbReference type="PIRSF" id="PIRSF016766">
    <property type="entry name" value="UCP016766_ATPgrasp"/>
    <property type="match status" value="1"/>
</dbReference>
<dbReference type="GO" id="GO:0005524">
    <property type="term" value="F:ATP binding"/>
    <property type="evidence" value="ECO:0007669"/>
    <property type="project" value="UniProtKB-UniRule"/>
</dbReference>
<keyword evidence="1" id="KW-0547">Nucleotide-binding</keyword>
<dbReference type="OrthoDB" id="271331at2"/>
<dbReference type="PROSITE" id="PS50975">
    <property type="entry name" value="ATP_GRASP"/>
    <property type="match status" value="1"/>
</dbReference>
<dbReference type="AlphaFoldDB" id="A0A177PBW0"/>
<keyword evidence="4" id="KW-1185">Reference proteome</keyword>
<dbReference type="InterPro" id="IPR011761">
    <property type="entry name" value="ATP-grasp"/>
</dbReference>
<dbReference type="Proteomes" id="UP000077628">
    <property type="component" value="Unassembled WGS sequence"/>
</dbReference>
<evidence type="ECO:0000259" key="2">
    <source>
        <dbReference type="PROSITE" id="PS50975"/>
    </source>
</evidence>
<accession>A0A177PBW0</accession>
<dbReference type="GO" id="GO:0046872">
    <property type="term" value="F:metal ion binding"/>
    <property type="evidence" value="ECO:0007669"/>
    <property type="project" value="InterPro"/>
</dbReference>
<comment type="caution">
    <text evidence="3">The sequence shown here is derived from an EMBL/GenBank/DDBJ whole genome shotgun (WGS) entry which is preliminary data.</text>
</comment>